<accession>A0A7X6QM55</accession>
<dbReference type="RefSeq" id="WP_168488719.1">
    <property type="nucleotide sequence ID" value="NZ_JAAZSQ010000024.1"/>
</dbReference>
<gene>
    <name evidence="2" type="ORF">HGG74_18330</name>
</gene>
<reference evidence="2 3" key="1">
    <citation type="submission" date="2020-04" db="EMBL/GenBank/DDBJ databases">
        <title>Arthrobacter sp. nov.</title>
        <authorList>
            <person name="Liu S."/>
        </authorList>
    </citation>
    <scope>NUCLEOTIDE SEQUENCE [LARGE SCALE GENOMIC DNA]</scope>
    <source>
        <strain evidence="2 3">E918</strain>
    </source>
</reference>
<sequence>MIRPSALVRMLLPGILVTVLLAGCGLQQTEVGGAVVTLQERARTVRQLATEQNPSAALNEVEALANDLATAAANGDLSAEQHRRAEAALEAVRTDLESLVDEAATADGPATEEPLGPTETSSDAGSGDEWTDDRGWDREDTQDEDSWDDEDWHDEDDWDDD</sequence>
<evidence type="ECO:0000313" key="3">
    <source>
        <dbReference type="Proteomes" id="UP000544090"/>
    </source>
</evidence>
<organism evidence="2 3">
    <name type="scientific">Arthrobacter mobilis</name>
    <dbReference type="NCBI Taxonomy" id="2724944"/>
    <lineage>
        <taxon>Bacteria</taxon>
        <taxon>Bacillati</taxon>
        <taxon>Actinomycetota</taxon>
        <taxon>Actinomycetes</taxon>
        <taxon>Micrococcales</taxon>
        <taxon>Micrococcaceae</taxon>
        <taxon>Arthrobacter</taxon>
    </lineage>
</organism>
<comment type="caution">
    <text evidence="2">The sequence shown here is derived from an EMBL/GenBank/DDBJ whole genome shotgun (WGS) entry which is preliminary data.</text>
</comment>
<dbReference type="Proteomes" id="UP000544090">
    <property type="component" value="Unassembled WGS sequence"/>
</dbReference>
<dbReference type="AlphaFoldDB" id="A0A7X6QM55"/>
<name>A0A7X6QM55_9MICC</name>
<evidence type="ECO:0000256" key="1">
    <source>
        <dbReference type="SAM" id="MobiDB-lite"/>
    </source>
</evidence>
<protein>
    <submittedName>
        <fullName evidence="2">Uncharacterized protein</fullName>
    </submittedName>
</protein>
<feature type="region of interest" description="Disordered" evidence="1">
    <location>
        <begin position="96"/>
        <end position="161"/>
    </location>
</feature>
<proteinExistence type="predicted"/>
<dbReference type="EMBL" id="JAAZSQ010000024">
    <property type="protein sequence ID" value="NKX56446.1"/>
    <property type="molecule type" value="Genomic_DNA"/>
</dbReference>
<keyword evidence="3" id="KW-1185">Reference proteome</keyword>
<evidence type="ECO:0000313" key="2">
    <source>
        <dbReference type="EMBL" id="NKX56446.1"/>
    </source>
</evidence>
<feature type="compositionally biased region" description="Acidic residues" evidence="1">
    <location>
        <begin position="140"/>
        <end position="161"/>
    </location>
</feature>
<dbReference type="PROSITE" id="PS51257">
    <property type="entry name" value="PROKAR_LIPOPROTEIN"/>
    <property type="match status" value="1"/>
</dbReference>